<dbReference type="Pfam" id="PF07505">
    <property type="entry name" value="DUF5131"/>
    <property type="match status" value="1"/>
</dbReference>
<dbReference type="RefSeq" id="WP_209650313.1">
    <property type="nucleotide sequence ID" value="NZ_JBEPNV010000001.1"/>
</dbReference>
<dbReference type="InterPro" id="IPR011101">
    <property type="entry name" value="DUF5131"/>
</dbReference>
<accession>A0ABV2NQM4</accession>
<dbReference type="PROSITE" id="PS51257">
    <property type="entry name" value="PROKAR_LIPOPROTEIN"/>
    <property type="match status" value="1"/>
</dbReference>
<gene>
    <name evidence="1" type="ORF">ABIC20_005960</name>
</gene>
<evidence type="ECO:0000313" key="2">
    <source>
        <dbReference type="Proteomes" id="UP001549119"/>
    </source>
</evidence>
<dbReference type="EMBL" id="JBEPNW010000002">
    <property type="protein sequence ID" value="MET3868651.1"/>
    <property type="molecule type" value="Genomic_DNA"/>
</dbReference>
<reference evidence="1 2" key="1">
    <citation type="submission" date="2024-06" db="EMBL/GenBank/DDBJ databases">
        <title>Genomics of switchgrass bacterial isolates.</title>
        <authorList>
            <person name="Shade A."/>
        </authorList>
    </citation>
    <scope>NUCLEOTIDE SEQUENCE [LARGE SCALE GENOMIC DNA]</scope>
    <source>
        <strain evidence="1 2">PvP084</strain>
    </source>
</reference>
<proteinExistence type="predicted"/>
<dbReference type="Proteomes" id="UP001549119">
    <property type="component" value="Unassembled WGS sequence"/>
</dbReference>
<organism evidence="1 2">
    <name type="scientific">Methylobacterium radiotolerans</name>
    <dbReference type="NCBI Taxonomy" id="31998"/>
    <lineage>
        <taxon>Bacteria</taxon>
        <taxon>Pseudomonadati</taxon>
        <taxon>Pseudomonadota</taxon>
        <taxon>Alphaproteobacteria</taxon>
        <taxon>Hyphomicrobiales</taxon>
        <taxon>Methylobacteriaceae</taxon>
        <taxon>Methylobacterium</taxon>
    </lineage>
</organism>
<keyword evidence="2" id="KW-1185">Reference proteome</keyword>
<evidence type="ECO:0000313" key="1">
    <source>
        <dbReference type="EMBL" id="MET3868651.1"/>
    </source>
</evidence>
<comment type="caution">
    <text evidence="1">The sequence shown here is derived from an EMBL/GenBank/DDBJ whole genome shotgun (WGS) entry which is preliminary data.</text>
</comment>
<protein>
    <submittedName>
        <fullName evidence="1">Protein gp37</fullName>
    </submittedName>
</protein>
<sequence length="290" mass="32859">MAENSKIEWTHHTMNFWLGCTALSPACDHCYAEAWAKRTGNAALWQGARRRTSAALWRQPAKWDAACTAAGIRHRVFTNSLADFFDNQVPAEWRHDAWAVIAGARHLDWMVLTKRPENIAKMLPVMDSSAPGYRPWNERWPWRNVWLGTTIEDRARLRRLDKLRAVPAAVRFLSVEPLLEDLGELDLSGIHLVIVGGESGGKARPMQAEWVREIRDQCAEQGVPFFFKQHGDWIDVGQLRHLNAWTGGPGFGAFDHCRFDMEAQCLRIGKKAAGRLLDGVEHNGFPEARS</sequence>
<name>A0ABV2NQM4_9HYPH</name>